<dbReference type="SUPFAM" id="SSF48498">
    <property type="entry name" value="Tetracyclin repressor-like, C-terminal domain"/>
    <property type="match status" value="1"/>
</dbReference>
<accession>A0ABP6UI81</accession>
<proteinExistence type="predicted"/>
<dbReference type="InterPro" id="IPR050109">
    <property type="entry name" value="HTH-type_TetR-like_transc_reg"/>
</dbReference>
<dbReference type="Proteomes" id="UP001500266">
    <property type="component" value="Unassembled WGS sequence"/>
</dbReference>
<dbReference type="InterPro" id="IPR004111">
    <property type="entry name" value="Repressor_TetR_C"/>
</dbReference>
<evidence type="ECO:0000256" key="3">
    <source>
        <dbReference type="ARBA" id="ARBA00023125"/>
    </source>
</evidence>
<keyword evidence="8" id="KW-1185">Reference proteome</keyword>
<reference evidence="8" key="1">
    <citation type="journal article" date="2019" name="Int. J. Syst. Evol. Microbiol.">
        <title>The Global Catalogue of Microorganisms (GCM) 10K type strain sequencing project: providing services to taxonomists for standard genome sequencing and annotation.</title>
        <authorList>
            <consortium name="The Broad Institute Genomics Platform"/>
            <consortium name="The Broad Institute Genome Sequencing Center for Infectious Disease"/>
            <person name="Wu L."/>
            <person name="Ma J."/>
        </authorList>
    </citation>
    <scope>NUCLEOTIDE SEQUENCE [LARGE SCALE GENOMIC DNA]</scope>
    <source>
        <strain evidence="8">JCM 17316</strain>
    </source>
</reference>
<evidence type="ECO:0000259" key="6">
    <source>
        <dbReference type="Pfam" id="PF02909"/>
    </source>
</evidence>
<dbReference type="RefSeq" id="WP_345025512.1">
    <property type="nucleotide sequence ID" value="NZ_BAABDO010000213.1"/>
</dbReference>
<name>A0ABP6UI81_9ACTN</name>
<comment type="caution">
    <text evidence="7">The sequence shown here is derived from an EMBL/GenBank/DDBJ whole genome shotgun (WGS) entry which is preliminary data.</text>
</comment>
<keyword evidence="2" id="KW-0805">Transcription regulation</keyword>
<evidence type="ECO:0000256" key="1">
    <source>
        <dbReference type="ARBA" id="ARBA00022491"/>
    </source>
</evidence>
<sequence>MVRQPSINAQNRPPLTIERIIEAALAIVDGQGLGRLTMRRLGDALQVEAMAIYHHLPRGKEQLLDGLVAHVAVAPADPADGADWRQALRRWAAGYRERLLEHAGVLPLLVTRRNPAALASTTAALRELLRRGGVPDRAAAAAAHTLLAFVIGHVALEVRGTGDDGATTAAAAGPDGPVDWQARFTTALDQIMAAVAP</sequence>
<dbReference type="PRINTS" id="PR00400">
    <property type="entry name" value="TETREPRESSOR"/>
</dbReference>
<evidence type="ECO:0000313" key="8">
    <source>
        <dbReference type="Proteomes" id="UP001500266"/>
    </source>
</evidence>
<dbReference type="EMBL" id="BAABDO010000213">
    <property type="protein sequence ID" value="GAA3508829.1"/>
    <property type="molecule type" value="Genomic_DNA"/>
</dbReference>
<dbReference type="InterPro" id="IPR003012">
    <property type="entry name" value="Tet_transcr_reg_TetR"/>
</dbReference>
<keyword evidence="3" id="KW-0238">DNA-binding</keyword>
<dbReference type="PANTHER" id="PTHR30055">
    <property type="entry name" value="HTH-TYPE TRANSCRIPTIONAL REGULATOR RUTR"/>
    <property type="match status" value="1"/>
</dbReference>
<evidence type="ECO:0000313" key="7">
    <source>
        <dbReference type="EMBL" id="GAA3508829.1"/>
    </source>
</evidence>
<dbReference type="PANTHER" id="PTHR30055:SF151">
    <property type="entry name" value="TRANSCRIPTIONAL REGULATORY PROTEIN"/>
    <property type="match status" value="1"/>
</dbReference>
<evidence type="ECO:0000256" key="4">
    <source>
        <dbReference type="ARBA" id="ARBA00023163"/>
    </source>
</evidence>
<dbReference type="InterPro" id="IPR001647">
    <property type="entry name" value="HTH_TetR"/>
</dbReference>
<feature type="domain" description="HTH tetR-type" evidence="5">
    <location>
        <begin position="20"/>
        <end position="65"/>
    </location>
</feature>
<dbReference type="SUPFAM" id="SSF46689">
    <property type="entry name" value="Homeodomain-like"/>
    <property type="match status" value="1"/>
</dbReference>
<dbReference type="Gene3D" id="1.10.357.10">
    <property type="entry name" value="Tetracycline Repressor, domain 2"/>
    <property type="match status" value="1"/>
</dbReference>
<dbReference type="InterPro" id="IPR036271">
    <property type="entry name" value="Tet_transcr_reg_TetR-rel_C_sf"/>
</dbReference>
<evidence type="ECO:0000256" key="2">
    <source>
        <dbReference type="ARBA" id="ARBA00023015"/>
    </source>
</evidence>
<dbReference type="Pfam" id="PF02909">
    <property type="entry name" value="TetR_C_1"/>
    <property type="match status" value="1"/>
</dbReference>
<keyword evidence="1" id="KW-0678">Repressor</keyword>
<evidence type="ECO:0000259" key="5">
    <source>
        <dbReference type="Pfam" id="PF00440"/>
    </source>
</evidence>
<feature type="domain" description="Tetracycline repressor TetR C-terminal" evidence="6">
    <location>
        <begin position="78"/>
        <end position="160"/>
    </location>
</feature>
<dbReference type="InterPro" id="IPR009057">
    <property type="entry name" value="Homeodomain-like_sf"/>
</dbReference>
<evidence type="ECO:0008006" key="9">
    <source>
        <dbReference type="Google" id="ProtNLM"/>
    </source>
</evidence>
<dbReference type="Pfam" id="PF00440">
    <property type="entry name" value="TetR_N"/>
    <property type="match status" value="1"/>
</dbReference>
<keyword evidence="4" id="KW-0804">Transcription</keyword>
<protein>
    <recommendedName>
        <fullName evidence="9">TetR family transcriptional regulator</fullName>
    </recommendedName>
</protein>
<organism evidence="7 8">
    <name type="scientific">Actinomadura keratinilytica</name>
    <dbReference type="NCBI Taxonomy" id="547461"/>
    <lineage>
        <taxon>Bacteria</taxon>
        <taxon>Bacillati</taxon>
        <taxon>Actinomycetota</taxon>
        <taxon>Actinomycetes</taxon>
        <taxon>Streptosporangiales</taxon>
        <taxon>Thermomonosporaceae</taxon>
        <taxon>Actinomadura</taxon>
    </lineage>
</organism>
<gene>
    <name evidence="7" type="ORF">GCM10022416_63150</name>
</gene>